<dbReference type="SUPFAM" id="SSF52788">
    <property type="entry name" value="Phosphotyrosine protein phosphatases I"/>
    <property type="match status" value="1"/>
</dbReference>
<dbReference type="AlphaFoldDB" id="A0A318RRY0"/>
<protein>
    <submittedName>
        <fullName evidence="3">Protein-tyrosine-phosphatase</fullName>
    </submittedName>
</protein>
<proteinExistence type="predicted"/>
<dbReference type="Pfam" id="PF21234">
    <property type="entry name" value="Phosphatase-like_N"/>
    <property type="match status" value="1"/>
</dbReference>
<dbReference type="NCBIfam" id="NF046112">
    <property type="entry name" value="MSMEG_6209_Nter"/>
    <property type="match status" value="1"/>
</dbReference>
<dbReference type="Pfam" id="PF01451">
    <property type="entry name" value="LMWPc"/>
    <property type="match status" value="1"/>
</dbReference>
<evidence type="ECO:0000256" key="1">
    <source>
        <dbReference type="ARBA" id="ARBA00022849"/>
    </source>
</evidence>
<dbReference type="SMART" id="SM00226">
    <property type="entry name" value="LMWPc"/>
    <property type="match status" value="1"/>
</dbReference>
<evidence type="ECO:0000313" key="3">
    <source>
        <dbReference type="EMBL" id="PYE11736.1"/>
    </source>
</evidence>
<keyword evidence="4" id="KW-1185">Reference proteome</keyword>
<dbReference type="EMBL" id="QJSP01000032">
    <property type="protein sequence ID" value="PYE11736.1"/>
    <property type="molecule type" value="Genomic_DNA"/>
</dbReference>
<evidence type="ECO:0000259" key="2">
    <source>
        <dbReference type="SMART" id="SM00226"/>
    </source>
</evidence>
<comment type="caution">
    <text evidence="3">The sequence shown here is derived from an EMBL/GenBank/DDBJ whole genome shotgun (WGS) entry which is preliminary data.</text>
</comment>
<accession>A0A318RRY0</accession>
<dbReference type="InterPro" id="IPR048716">
    <property type="entry name" value="Phosphatase-like_N"/>
</dbReference>
<organism evidence="3 4">
    <name type="scientific">Williamsia limnetica</name>
    <dbReference type="NCBI Taxonomy" id="882452"/>
    <lineage>
        <taxon>Bacteria</taxon>
        <taxon>Bacillati</taxon>
        <taxon>Actinomycetota</taxon>
        <taxon>Actinomycetes</taxon>
        <taxon>Mycobacteriales</taxon>
        <taxon>Nocardiaceae</taxon>
        <taxon>Williamsia</taxon>
    </lineage>
</organism>
<dbReference type="PANTHER" id="PTHR43428">
    <property type="entry name" value="ARSENATE REDUCTASE"/>
    <property type="match status" value="1"/>
</dbReference>
<dbReference type="GO" id="GO:0046685">
    <property type="term" value="P:response to arsenic-containing substance"/>
    <property type="evidence" value="ECO:0007669"/>
    <property type="project" value="UniProtKB-KW"/>
</dbReference>
<dbReference type="Gene3D" id="1.10.8.1060">
    <property type="entry name" value="Corynebacterium glutamicum thioredoxin-dependent arsenate reductase, N-terminal domain"/>
    <property type="match status" value="1"/>
</dbReference>
<dbReference type="InterPro" id="IPR023485">
    <property type="entry name" value="Ptyr_pPase"/>
</dbReference>
<dbReference type="Proteomes" id="UP000247591">
    <property type="component" value="Unassembled WGS sequence"/>
</dbReference>
<keyword evidence="1" id="KW-0059">Arsenical resistance</keyword>
<gene>
    <name evidence="3" type="ORF">DFR67_13214</name>
</gene>
<name>A0A318RRY0_WILLI</name>
<feature type="domain" description="Phosphotyrosine protein phosphatase I" evidence="2">
    <location>
        <begin position="171"/>
        <end position="296"/>
    </location>
</feature>
<reference evidence="3 4" key="1">
    <citation type="submission" date="2018-06" db="EMBL/GenBank/DDBJ databases">
        <title>Genomic Encyclopedia of Type Strains, Phase IV (KMG-IV): sequencing the most valuable type-strain genomes for metagenomic binning, comparative biology and taxonomic classification.</title>
        <authorList>
            <person name="Goeker M."/>
        </authorList>
    </citation>
    <scope>NUCLEOTIDE SEQUENCE [LARGE SCALE GENOMIC DNA]</scope>
    <source>
        <strain evidence="3 4">DSM 45521</strain>
    </source>
</reference>
<evidence type="ECO:0000313" key="4">
    <source>
        <dbReference type="Proteomes" id="UP000247591"/>
    </source>
</evidence>
<dbReference type="PANTHER" id="PTHR43428:SF1">
    <property type="entry name" value="ARSENATE REDUCTASE"/>
    <property type="match status" value="1"/>
</dbReference>
<sequence length="300" mass="32027">MVGYDDRRRAQIAAMADPDRLELLALILGSDTEVTAAGLAGPGGDGDRFAAHLAVMAQVGLLIVEGERYRPSADALARFGGSAVGHTAVPAAGVDPGDHGRLLRRIADDLAQEYAHHFAPETIAEFVMDSYQLLASRATVRVHLPALTARFAAERLTALVQAADADHDFRRDVLFVCVRNAGRSQIAAALMRSVAGDRLRVRTAGSLPAARVDPVVRSELVRRGVAGLTEFPRPLTSEVVRASGVVVTMGCGDACPVVPGRRYVDWQVADPVGRPAGEVRRIVEDISTRVQGLVRELDVC</sequence>
<dbReference type="Gene3D" id="3.40.50.2300">
    <property type="match status" value="1"/>
</dbReference>
<dbReference type="InterPro" id="IPR036196">
    <property type="entry name" value="Ptyr_pPase_sf"/>
</dbReference>